<dbReference type="InterPro" id="IPR039426">
    <property type="entry name" value="TonB-dep_rcpt-like"/>
</dbReference>
<protein>
    <submittedName>
        <fullName evidence="7">TonB-dependent receptor plug domain-containing protein</fullName>
    </submittedName>
</protein>
<dbReference type="PROSITE" id="PS52016">
    <property type="entry name" value="TONB_DEPENDENT_REC_3"/>
    <property type="match status" value="1"/>
</dbReference>
<evidence type="ECO:0000256" key="2">
    <source>
        <dbReference type="ARBA" id="ARBA00023136"/>
    </source>
</evidence>
<keyword evidence="1 4" id="KW-0813">Transport</keyword>
<evidence type="ECO:0000256" key="4">
    <source>
        <dbReference type="PROSITE-ProRule" id="PRU01360"/>
    </source>
</evidence>
<feature type="signal peptide" evidence="5">
    <location>
        <begin position="1"/>
        <end position="31"/>
    </location>
</feature>
<feature type="domain" description="Secretin/TonB short N-terminal" evidence="6">
    <location>
        <begin position="72"/>
        <end position="123"/>
    </location>
</feature>
<dbReference type="AlphaFoldDB" id="A0A6I4UTU1"/>
<dbReference type="SUPFAM" id="SSF56935">
    <property type="entry name" value="Porins"/>
    <property type="match status" value="1"/>
</dbReference>
<reference evidence="7 8" key="1">
    <citation type="submission" date="2019-12" db="EMBL/GenBank/DDBJ databases">
        <title>Genomic-based taxomic classification of the family Erythrobacteraceae.</title>
        <authorList>
            <person name="Xu L."/>
        </authorList>
    </citation>
    <scope>NUCLEOTIDE SEQUENCE [LARGE SCALE GENOMIC DNA]</scope>
    <source>
        <strain evidence="7 8">MCCC 1K02066</strain>
    </source>
</reference>
<dbReference type="PANTHER" id="PTHR47234:SF3">
    <property type="entry name" value="SECRETIN_TONB SHORT N-TERMINAL DOMAIN-CONTAINING PROTEIN"/>
    <property type="match status" value="1"/>
</dbReference>
<keyword evidence="2 4" id="KW-0472">Membrane</keyword>
<dbReference type="Gene3D" id="2.170.130.10">
    <property type="entry name" value="TonB-dependent receptor, plug domain"/>
    <property type="match status" value="1"/>
</dbReference>
<comment type="caution">
    <text evidence="7">The sequence shown here is derived from an EMBL/GenBank/DDBJ whole genome shotgun (WGS) entry which is preliminary data.</text>
</comment>
<dbReference type="InterPro" id="IPR012910">
    <property type="entry name" value="Plug_dom"/>
</dbReference>
<keyword evidence="8" id="KW-1185">Reference proteome</keyword>
<keyword evidence="3 4" id="KW-0998">Cell outer membrane</keyword>
<evidence type="ECO:0000313" key="8">
    <source>
        <dbReference type="Proteomes" id="UP000469159"/>
    </source>
</evidence>
<evidence type="ECO:0000313" key="7">
    <source>
        <dbReference type="EMBL" id="MXP41204.1"/>
    </source>
</evidence>
<name>A0A6I4UTU1_9SPHN</name>
<dbReference type="Proteomes" id="UP000469159">
    <property type="component" value="Unassembled WGS sequence"/>
</dbReference>
<dbReference type="Gene3D" id="3.55.50.30">
    <property type="match status" value="1"/>
</dbReference>
<evidence type="ECO:0000259" key="6">
    <source>
        <dbReference type="SMART" id="SM00965"/>
    </source>
</evidence>
<comment type="similarity">
    <text evidence="4">Belongs to the TonB-dependent receptor family.</text>
</comment>
<evidence type="ECO:0000256" key="3">
    <source>
        <dbReference type="ARBA" id="ARBA00023237"/>
    </source>
</evidence>
<dbReference type="SMART" id="SM00965">
    <property type="entry name" value="STN"/>
    <property type="match status" value="1"/>
</dbReference>
<organism evidence="7 8">
    <name type="scientific">Croceibacterium soli</name>
    <dbReference type="NCBI Taxonomy" id="1739690"/>
    <lineage>
        <taxon>Bacteria</taxon>
        <taxon>Pseudomonadati</taxon>
        <taxon>Pseudomonadota</taxon>
        <taxon>Alphaproteobacteria</taxon>
        <taxon>Sphingomonadales</taxon>
        <taxon>Erythrobacteraceae</taxon>
        <taxon>Croceibacterium</taxon>
    </lineage>
</organism>
<feature type="chain" id="PRO_5026205567" evidence="5">
    <location>
        <begin position="32"/>
        <end position="307"/>
    </location>
</feature>
<dbReference type="InterPro" id="IPR011662">
    <property type="entry name" value="Secretin/TonB_short_N"/>
</dbReference>
<evidence type="ECO:0000256" key="5">
    <source>
        <dbReference type="SAM" id="SignalP"/>
    </source>
</evidence>
<keyword evidence="4" id="KW-0812">Transmembrane</keyword>
<keyword evidence="4" id="KW-1134">Transmembrane beta strand</keyword>
<gene>
    <name evidence="7" type="ORF">GRI75_06040</name>
</gene>
<dbReference type="Pfam" id="PF07715">
    <property type="entry name" value="Plug"/>
    <property type="match status" value="1"/>
</dbReference>
<sequence length="307" mass="31974">MTRKHTRGNRRGNFVALMASAAVAIAMPAMAAAQDAGSGQGSGQDTGPKQAFKVQAQDLGKALTDLARQGNREIYFPSDLTRGKRARALSGAMTLEEALTRLLRGSGLVHRIDSSGAITVRSAEGNGLGADSGAEVAAGGSASSYGDDTVRGGQEGIAEILVVGSRSQNVDIRRAEDDPQPYVVFTQEDIQRSNYSNIEDFIRKNLPMNYVSSTSAQSADRTDTISAVSLRGLGTNQTLILIDGRRAPRVLGGGFSQLQSDLAGVPLSAIDRIEVLPSTAGGIYGGGAVGGVVNIIRKRNIGGSISK</sequence>
<keyword evidence="5" id="KW-0732">Signal</keyword>
<dbReference type="EMBL" id="WTYK01000003">
    <property type="protein sequence ID" value="MXP41204.1"/>
    <property type="molecule type" value="Genomic_DNA"/>
</dbReference>
<dbReference type="InterPro" id="IPR037066">
    <property type="entry name" value="Plug_dom_sf"/>
</dbReference>
<keyword evidence="7" id="KW-0675">Receptor</keyword>
<comment type="subcellular location">
    <subcellularLocation>
        <location evidence="4">Cell outer membrane</location>
        <topology evidence="4">Multi-pass membrane protein</topology>
    </subcellularLocation>
</comment>
<evidence type="ECO:0000256" key="1">
    <source>
        <dbReference type="ARBA" id="ARBA00022448"/>
    </source>
</evidence>
<dbReference type="PANTHER" id="PTHR47234">
    <property type="match status" value="1"/>
</dbReference>
<dbReference type="Pfam" id="PF07660">
    <property type="entry name" value="STN"/>
    <property type="match status" value="1"/>
</dbReference>
<accession>A0A6I4UTU1</accession>
<dbReference type="RefSeq" id="WP_160746070.1">
    <property type="nucleotide sequence ID" value="NZ_WTYK01000003.1"/>
</dbReference>
<dbReference type="OrthoDB" id="9760333at2"/>
<dbReference type="GO" id="GO:0009279">
    <property type="term" value="C:cell outer membrane"/>
    <property type="evidence" value="ECO:0007669"/>
    <property type="project" value="UniProtKB-SubCell"/>
</dbReference>
<proteinExistence type="inferred from homology"/>